<feature type="compositionally biased region" description="Basic and acidic residues" evidence="1">
    <location>
        <begin position="188"/>
        <end position="213"/>
    </location>
</feature>
<reference evidence="2 3" key="1">
    <citation type="journal article" date="2017" name="Nature">
        <title>The Apostasia genome and the evolution of orchids.</title>
        <authorList>
            <person name="Zhang G.Q."/>
            <person name="Liu K.W."/>
            <person name="Li Z."/>
            <person name="Lohaus R."/>
            <person name="Hsiao Y.Y."/>
            <person name="Niu S.C."/>
            <person name="Wang J.Y."/>
            <person name="Lin Y.C."/>
            <person name="Xu Q."/>
            <person name="Chen L.J."/>
            <person name="Yoshida K."/>
            <person name="Fujiwara S."/>
            <person name="Wang Z.W."/>
            <person name="Zhang Y.Q."/>
            <person name="Mitsuda N."/>
            <person name="Wang M."/>
            <person name="Liu G.H."/>
            <person name="Pecoraro L."/>
            <person name="Huang H.X."/>
            <person name="Xiao X.J."/>
            <person name="Lin M."/>
            <person name="Wu X.Y."/>
            <person name="Wu W.L."/>
            <person name="Chen Y.Y."/>
            <person name="Chang S.B."/>
            <person name="Sakamoto S."/>
            <person name="Ohme-Takagi M."/>
            <person name="Yagi M."/>
            <person name="Zeng S.J."/>
            <person name="Shen C.Y."/>
            <person name="Yeh C.M."/>
            <person name="Luo Y.B."/>
            <person name="Tsai W.C."/>
            <person name="Van de Peer Y."/>
            <person name="Liu Z.J."/>
        </authorList>
    </citation>
    <scope>NUCLEOTIDE SEQUENCE [LARGE SCALE GENOMIC DNA]</scope>
    <source>
        <strain evidence="3">cv. Shenzhen</strain>
        <tissue evidence="2">Stem</tissue>
    </source>
</reference>
<feature type="compositionally biased region" description="Pro residues" evidence="1">
    <location>
        <begin position="51"/>
        <end position="64"/>
    </location>
</feature>
<protein>
    <submittedName>
        <fullName evidence="2">Uncharacterized protein</fullName>
    </submittedName>
</protein>
<evidence type="ECO:0000313" key="3">
    <source>
        <dbReference type="Proteomes" id="UP000236161"/>
    </source>
</evidence>
<feature type="compositionally biased region" description="Basic and acidic residues" evidence="1">
    <location>
        <begin position="224"/>
        <end position="249"/>
    </location>
</feature>
<dbReference type="Proteomes" id="UP000236161">
    <property type="component" value="Unassembled WGS sequence"/>
</dbReference>
<feature type="region of interest" description="Disordered" evidence="1">
    <location>
        <begin position="46"/>
        <end position="319"/>
    </location>
</feature>
<feature type="compositionally biased region" description="Basic and acidic residues" evidence="1">
    <location>
        <begin position="131"/>
        <end position="145"/>
    </location>
</feature>
<dbReference type="STRING" id="1088818.A0A2I0B6X3"/>
<name>A0A2I0B6X3_9ASPA</name>
<evidence type="ECO:0000256" key="1">
    <source>
        <dbReference type="SAM" id="MobiDB-lite"/>
    </source>
</evidence>
<dbReference type="OrthoDB" id="1709592at2759"/>
<evidence type="ECO:0000313" key="2">
    <source>
        <dbReference type="EMBL" id="PKA63546.1"/>
    </source>
</evidence>
<dbReference type="AlphaFoldDB" id="A0A2I0B6X3"/>
<keyword evidence="3" id="KW-1185">Reference proteome</keyword>
<feature type="compositionally biased region" description="Low complexity" evidence="1">
    <location>
        <begin position="302"/>
        <end position="313"/>
    </location>
</feature>
<dbReference type="EMBL" id="KZ451908">
    <property type="protein sequence ID" value="PKA63546.1"/>
    <property type="molecule type" value="Genomic_DNA"/>
</dbReference>
<dbReference type="PANTHER" id="PTHR33472:SF24">
    <property type="entry name" value="VEGETATIVE CELL WALL PROTEIN GP1-LIKE"/>
    <property type="match status" value="1"/>
</dbReference>
<organism evidence="2 3">
    <name type="scientific">Apostasia shenzhenica</name>
    <dbReference type="NCBI Taxonomy" id="1088818"/>
    <lineage>
        <taxon>Eukaryota</taxon>
        <taxon>Viridiplantae</taxon>
        <taxon>Streptophyta</taxon>
        <taxon>Embryophyta</taxon>
        <taxon>Tracheophyta</taxon>
        <taxon>Spermatophyta</taxon>
        <taxon>Magnoliopsida</taxon>
        <taxon>Liliopsida</taxon>
        <taxon>Asparagales</taxon>
        <taxon>Orchidaceae</taxon>
        <taxon>Apostasioideae</taxon>
        <taxon>Apostasia</taxon>
    </lineage>
</organism>
<feature type="compositionally biased region" description="Basic and acidic residues" evidence="1">
    <location>
        <begin position="272"/>
        <end position="301"/>
    </location>
</feature>
<proteinExistence type="predicted"/>
<gene>
    <name evidence="2" type="ORF">AXF42_Ash005441</name>
</gene>
<feature type="region of interest" description="Disordered" evidence="1">
    <location>
        <begin position="451"/>
        <end position="485"/>
    </location>
</feature>
<sequence>MGFLNFSYILYLPIAQHHHCLQYSMADRPARRRPPFGIWFPFWTSPTRASPRPPPPQPEPPPPSTTSRTPSLAQSQQIKKVPSSSSRSGRRESILPLTMPGELPSAQGKSQVEFTKPEAQIPKLDTQPKIYESKEAGKAHKEIESKSYYQEEGAPSSEVGSKEVEVDRQKQVTRNQFLEPEDQLQKTQEAKPGKYIEDHIQKLEEERKEDAGTTREMASIKIAASERVREEFESKERKAETVEKQEERSNNQVIGESKNIEELKLSITVSDTKPEQKKQEEQEDRSSKEAKIDKQVGKESKITISTIPRTTSPNLPKDLKDGISKLAEKLKIGKQSKLGNEQGVNIITLAGENKGATMFIGYEGSREQKLEKGEGSIPSINSNVQGINNSLLDDTNYSESNPGVHFTISTKPDWPLGIKEKKEKNYSSLQPQKLTYDPNVRRRCLRGLFLEPSEDETESTQKPRRHGCRFSCDDKKKEKVEETGN</sequence>
<accession>A0A2I0B6X3</accession>
<feature type="compositionally biased region" description="Basic and acidic residues" evidence="1">
    <location>
        <begin position="471"/>
        <end position="485"/>
    </location>
</feature>
<feature type="compositionally biased region" description="Basic and acidic residues" evidence="1">
    <location>
        <begin position="160"/>
        <end position="170"/>
    </location>
</feature>
<dbReference type="PANTHER" id="PTHR33472">
    <property type="entry name" value="OS01G0106600 PROTEIN"/>
    <property type="match status" value="1"/>
</dbReference>